<sequence length="218" mass="25412">MKYIDIHTHTVIPKTQENRISFYNRIVGQETLGDLSHIEMFSVGIHPWFIHSDKSNDQLLEQLWEKAKQPEVWMIGEAGLDKLHEAPLERQLYLFEQQALLAEELHKPLIIHCVKAWSELLALRKKIRPLSPWLIHGFRGKRELAEQLLKENIYLSFGEQFQLAALQIAWPSHLFLETDESKLDIQEIYEKAAAALSVPTEMLMEQIEQNFSLLFSGE</sequence>
<proteinExistence type="predicted"/>
<dbReference type="InterPro" id="IPR001130">
    <property type="entry name" value="TatD-like"/>
</dbReference>
<keyword evidence="2" id="KW-1185">Reference proteome</keyword>
<dbReference type="Proteomes" id="UP001165444">
    <property type="component" value="Unassembled WGS sequence"/>
</dbReference>
<dbReference type="Gene3D" id="3.20.20.140">
    <property type="entry name" value="Metal-dependent hydrolases"/>
    <property type="match status" value="1"/>
</dbReference>
<organism evidence="1 2">
    <name type="scientific">Parabacteroides faecalis</name>
    <dbReference type="NCBI Taxonomy" id="2924040"/>
    <lineage>
        <taxon>Bacteria</taxon>
        <taxon>Pseudomonadati</taxon>
        <taxon>Bacteroidota</taxon>
        <taxon>Bacteroidia</taxon>
        <taxon>Bacteroidales</taxon>
        <taxon>Tannerellaceae</taxon>
        <taxon>Parabacteroides</taxon>
    </lineage>
</organism>
<keyword evidence="1" id="KW-0378">Hydrolase</keyword>
<protein>
    <submittedName>
        <fullName evidence="1">TatD family hydrolase</fullName>
    </submittedName>
</protein>
<dbReference type="GO" id="GO:0016787">
    <property type="term" value="F:hydrolase activity"/>
    <property type="evidence" value="ECO:0007669"/>
    <property type="project" value="UniProtKB-KW"/>
</dbReference>
<evidence type="ECO:0000313" key="2">
    <source>
        <dbReference type="Proteomes" id="UP001165444"/>
    </source>
</evidence>
<comment type="caution">
    <text evidence="1">The sequence shown here is derived from an EMBL/GenBank/DDBJ whole genome shotgun (WGS) entry which is preliminary data.</text>
</comment>
<dbReference type="PANTHER" id="PTHR47176">
    <property type="entry name" value="OSJNBA0020J04.13 PROTEIN"/>
    <property type="match status" value="1"/>
</dbReference>
<dbReference type="InterPro" id="IPR032466">
    <property type="entry name" value="Metal_Hydrolase"/>
</dbReference>
<reference evidence="1 2" key="1">
    <citation type="submission" date="2022-03" db="EMBL/GenBank/DDBJ databases">
        <title>Parabacteroides sp. nov. isolated from swine feces.</title>
        <authorList>
            <person name="Bak J.E."/>
        </authorList>
    </citation>
    <scope>NUCLEOTIDE SEQUENCE [LARGE SCALE GENOMIC DNA]</scope>
    <source>
        <strain evidence="1 2">AGMB00274</strain>
    </source>
</reference>
<dbReference type="RefSeq" id="WP_243325807.1">
    <property type="nucleotide sequence ID" value="NZ_JAKZMM010000033.1"/>
</dbReference>
<dbReference type="EMBL" id="JAKZMM010000033">
    <property type="protein sequence ID" value="MCJ2381448.1"/>
    <property type="molecule type" value="Genomic_DNA"/>
</dbReference>
<name>A0ABT0C351_9BACT</name>
<dbReference type="Pfam" id="PF01026">
    <property type="entry name" value="TatD_DNase"/>
    <property type="match status" value="1"/>
</dbReference>
<accession>A0ABT0C351</accession>
<evidence type="ECO:0000313" key="1">
    <source>
        <dbReference type="EMBL" id="MCJ2381448.1"/>
    </source>
</evidence>
<gene>
    <name evidence="1" type="ORF">MUN53_12660</name>
</gene>
<dbReference type="PANTHER" id="PTHR47176:SF1">
    <property type="entry name" value="OS04G0577500 PROTEIN"/>
    <property type="match status" value="1"/>
</dbReference>
<dbReference type="SUPFAM" id="SSF51556">
    <property type="entry name" value="Metallo-dependent hydrolases"/>
    <property type="match status" value="1"/>
</dbReference>
<dbReference type="PIRSF" id="PIRSF005902">
    <property type="entry name" value="DNase_TatD"/>
    <property type="match status" value="1"/>
</dbReference>